<evidence type="ECO:0000313" key="4">
    <source>
        <dbReference type="Proteomes" id="UP000092691"/>
    </source>
</evidence>
<keyword evidence="3" id="KW-0614">Plasmid</keyword>
<accession>A0A1B1CID2</accession>
<dbReference type="RefSeq" id="WP_065283148.1">
    <property type="nucleotide sequence ID" value="NZ_CP016287.1"/>
</dbReference>
<sequence>MNPSVELCSYPELDDRIVIVRAGDEVDAVFVRTERFNVLIDTLGTPELCTAALGLLGEQTNTRPLIVINSHMDWDHFWGNAAIAGRASIIAHAAALDRLRDPSAQEALRDKASQEPRFRNVNLIGPDITFSGSMTLNGGDLTLELIHTPGHTPDHIAVWIPELRICLAVDAVEYPIPEVWSKNAGDLRLIRSSLERIRDLNARLVIPAHGRTHSPSAVDDNLAYFQALADRVGSLSESQLADPLLGSSSGLRLEDFVPIPDGMPSDVVAFYRNCHETNLGATVQAHIEKLNSHKERLEAGT</sequence>
<reference evidence="3 4" key="1">
    <citation type="submission" date="2016-06" db="EMBL/GenBank/DDBJ databases">
        <title>Microsymbionts genomes from the relict species Vavilovia formosa.</title>
        <authorList>
            <person name="Chirak E."/>
            <person name="Kimeklis A."/>
            <person name="Andronov E."/>
        </authorList>
    </citation>
    <scope>NUCLEOTIDE SEQUENCE [LARGE SCALE GENOMIC DNA]</scope>
    <source>
        <strain evidence="3 4">Vaf10</strain>
        <plasmid evidence="4">Plasmid unnamed1</plasmid>
    </source>
</reference>
<dbReference type="SMART" id="SM00849">
    <property type="entry name" value="Lactamase_B"/>
    <property type="match status" value="1"/>
</dbReference>
<proteinExistence type="inferred from homology"/>
<dbReference type="PANTHER" id="PTHR42951">
    <property type="entry name" value="METALLO-BETA-LACTAMASE DOMAIN-CONTAINING"/>
    <property type="match status" value="1"/>
</dbReference>
<dbReference type="PANTHER" id="PTHR42951:SF4">
    <property type="entry name" value="ACYL-COENZYME A THIOESTERASE MBLAC2"/>
    <property type="match status" value="1"/>
</dbReference>
<dbReference type="OrthoDB" id="7253658at2"/>
<dbReference type="InterPro" id="IPR036866">
    <property type="entry name" value="RibonucZ/Hydroxyglut_hydro"/>
</dbReference>
<dbReference type="AlphaFoldDB" id="A0A1B1CID2"/>
<organism evidence="3 4">
    <name type="scientific">Rhizobium leguminosarum</name>
    <dbReference type="NCBI Taxonomy" id="384"/>
    <lineage>
        <taxon>Bacteria</taxon>
        <taxon>Pseudomonadati</taxon>
        <taxon>Pseudomonadota</taxon>
        <taxon>Alphaproteobacteria</taxon>
        <taxon>Hyphomicrobiales</taxon>
        <taxon>Rhizobiaceae</taxon>
        <taxon>Rhizobium/Agrobacterium group</taxon>
        <taxon>Rhizobium</taxon>
    </lineage>
</organism>
<dbReference type="Pfam" id="PF00753">
    <property type="entry name" value="Lactamase_B"/>
    <property type="match status" value="1"/>
</dbReference>
<dbReference type="InterPro" id="IPR001279">
    <property type="entry name" value="Metallo-B-lactamas"/>
</dbReference>
<dbReference type="Gene3D" id="3.60.15.10">
    <property type="entry name" value="Ribonuclease Z/Hydroxyacylglutathione hydrolase-like"/>
    <property type="match status" value="1"/>
</dbReference>
<feature type="domain" description="Metallo-beta-lactamase" evidence="2">
    <location>
        <begin position="25"/>
        <end position="209"/>
    </location>
</feature>
<keyword evidence="3" id="KW-0378">Hydrolase</keyword>
<evidence type="ECO:0000259" key="2">
    <source>
        <dbReference type="SMART" id="SM00849"/>
    </source>
</evidence>
<comment type="similarity">
    <text evidence="1">Belongs to the metallo-beta-lactamase superfamily. Class-B beta-lactamase family.</text>
</comment>
<dbReference type="GO" id="GO:0017001">
    <property type="term" value="P:antibiotic catabolic process"/>
    <property type="evidence" value="ECO:0007669"/>
    <property type="project" value="UniProtKB-ARBA"/>
</dbReference>
<dbReference type="EMBL" id="CP016287">
    <property type="protein sequence ID" value="ANP89523.1"/>
    <property type="molecule type" value="Genomic_DNA"/>
</dbReference>
<protein>
    <submittedName>
        <fullName evidence="3">MBL fold metallo-hydrolase</fullName>
    </submittedName>
</protein>
<dbReference type="InterPro" id="IPR050855">
    <property type="entry name" value="NDM-1-like"/>
</dbReference>
<gene>
    <name evidence="3" type="ORF">BA011_27620</name>
</gene>
<evidence type="ECO:0000256" key="1">
    <source>
        <dbReference type="ARBA" id="ARBA00005250"/>
    </source>
</evidence>
<evidence type="ECO:0000313" key="3">
    <source>
        <dbReference type="EMBL" id="ANP89523.1"/>
    </source>
</evidence>
<name>A0A1B1CID2_RHILE</name>
<geneLocation type="plasmid" evidence="3 4">
    <name>unnamed1</name>
</geneLocation>
<dbReference type="GO" id="GO:0016787">
    <property type="term" value="F:hydrolase activity"/>
    <property type="evidence" value="ECO:0007669"/>
    <property type="project" value="UniProtKB-KW"/>
</dbReference>
<dbReference type="SUPFAM" id="SSF56281">
    <property type="entry name" value="Metallo-hydrolase/oxidoreductase"/>
    <property type="match status" value="1"/>
</dbReference>
<dbReference type="CDD" id="cd16282">
    <property type="entry name" value="metallo-hydrolase-like_MBL-fold"/>
    <property type="match status" value="1"/>
</dbReference>
<dbReference type="Proteomes" id="UP000092691">
    <property type="component" value="Plasmid unnamed1"/>
</dbReference>